<sequence length="154" mass="16672">MSTPASSSFRVTSAPDVVYGVWGDKRFETASADWVQVPGAEVELKFGEGHPSSGARFVATFSAEALCEDNNRDGQGVLHATVFFGDEQGAPVSENHRFATARGNPEWSSHTLIRTARFEPRPGSRDVSARVKLKVSGAGGGVQNWFLKVERFSL</sequence>
<dbReference type="AlphaFoldDB" id="A0A918G5K9"/>
<protein>
    <submittedName>
        <fullName evidence="1">Uncharacterized protein</fullName>
    </submittedName>
</protein>
<dbReference type="EMBL" id="BMSL01000001">
    <property type="protein sequence ID" value="GGS19429.1"/>
    <property type="molecule type" value="Genomic_DNA"/>
</dbReference>
<reference evidence="1" key="2">
    <citation type="submission" date="2020-09" db="EMBL/GenBank/DDBJ databases">
        <authorList>
            <person name="Sun Q."/>
            <person name="Ohkuma M."/>
        </authorList>
    </citation>
    <scope>NUCLEOTIDE SEQUENCE</scope>
    <source>
        <strain evidence="1">JCM 4234</strain>
    </source>
</reference>
<evidence type="ECO:0000313" key="1">
    <source>
        <dbReference type="EMBL" id="GGS19429.1"/>
    </source>
</evidence>
<name>A0A918G5K9_STRGD</name>
<dbReference type="Proteomes" id="UP000653493">
    <property type="component" value="Unassembled WGS sequence"/>
</dbReference>
<evidence type="ECO:0000313" key="2">
    <source>
        <dbReference type="Proteomes" id="UP000653493"/>
    </source>
</evidence>
<comment type="caution">
    <text evidence="1">The sequence shown here is derived from an EMBL/GenBank/DDBJ whole genome shotgun (WGS) entry which is preliminary data.</text>
</comment>
<gene>
    <name evidence="1" type="ORF">GCM10010238_04480</name>
</gene>
<keyword evidence="2" id="KW-1185">Reference proteome</keyword>
<proteinExistence type="predicted"/>
<reference evidence="1" key="1">
    <citation type="journal article" date="2014" name="Int. J. Syst. Evol. Microbiol.">
        <title>Complete genome sequence of Corynebacterium casei LMG S-19264T (=DSM 44701T), isolated from a smear-ripened cheese.</title>
        <authorList>
            <consortium name="US DOE Joint Genome Institute (JGI-PGF)"/>
            <person name="Walter F."/>
            <person name="Albersmeier A."/>
            <person name="Kalinowski J."/>
            <person name="Ruckert C."/>
        </authorList>
    </citation>
    <scope>NUCLEOTIDE SEQUENCE</scope>
    <source>
        <strain evidence="1">JCM 4234</strain>
    </source>
</reference>
<organism evidence="1 2">
    <name type="scientific">Streptomyces griseoviridis</name>
    <dbReference type="NCBI Taxonomy" id="45398"/>
    <lineage>
        <taxon>Bacteria</taxon>
        <taxon>Bacillati</taxon>
        <taxon>Actinomycetota</taxon>
        <taxon>Actinomycetes</taxon>
        <taxon>Kitasatosporales</taxon>
        <taxon>Streptomycetaceae</taxon>
        <taxon>Streptomyces</taxon>
    </lineage>
</organism>
<accession>A0A918G5K9</accession>